<name>A0ABQ3WIM9_9ACTN</name>
<dbReference type="InterPro" id="IPR002734">
    <property type="entry name" value="RibDG_C"/>
</dbReference>
<organism evidence="2">
    <name type="scientific">Actinoplanes campanulatus</name>
    <dbReference type="NCBI Taxonomy" id="113559"/>
    <lineage>
        <taxon>Bacteria</taxon>
        <taxon>Bacillati</taxon>
        <taxon>Actinomycetota</taxon>
        <taxon>Actinomycetes</taxon>
        <taxon>Micromonosporales</taxon>
        <taxon>Micromonosporaceae</taxon>
        <taxon>Actinoplanes</taxon>
    </lineage>
</organism>
<proteinExistence type="predicted"/>
<dbReference type="InterPro" id="IPR050765">
    <property type="entry name" value="Riboflavin_Biosynth_HTPR"/>
</dbReference>
<sequence length="210" mass="22918">MNDKENQMGRILLSMSVSLDGFAAGPDVSAEQPMGKGGERLHEWLFHDGGDRAVAADGVTPIGVDAEQARERYATTGAVVIGKRTFDIGVGLWQDTPFPVPCFVITHESHEPLIMKSDRFTFVTDGLHSALRQAQQAAGDRSVLIMGGPTTGQQFVRAGLVDEIHLQLVPMFLGTGTRLFDHLGTDHIELQRTAVIESPHVTHLRFHLVT</sequence>
<accession>A0ABQ3WIM9</accession>
<dbReference type="Gene3D" id="3.40.430.10">
    <property type="entry name" value="Dihydrofolate Reductase, subunit A"/>
    <property type="match status" value="1"/>
</dbReference>
<reference evidence="2" key="1">
    <citation type="submission" date="2021-01" db="EMBL/GenBank/DDBJ databases">
        <title>Whole genome shotgun sequence of Actinoplanes capillaceus NBRC 16408.</title>
        <authorList>
            <person name="Komaki H."/>
            <person name="Tamura T."/>
        </authorList>
    </citation>
    <scope>NUCLEOTIDE SEQUENCE [LARGE SCALE GENOMIC DNA]</scope>
    <source>
        <strain evidence="2">NBRC 16408</strain>
    </source>
</reference>
<dbReference type="PANTHER" id="PTHR38011:SF12">
    <property type="entry name" value="BIFUNCTIONAL DEAMINASE-REDUCTASE DOMAIN PROTEIN"/>
    <property type="match status" value="1"/>
</dbReference>
<feature type="domain" description="Bacterial bifunctional deaminase-reductase C-terminal" evidence="1">
    <location>
        <begin position="11"/>
        <end position="193"/>
    </location>
</feature>
<dbReference type="InterPro" id="IPR024072">
    <property type="entry name" value="DHFR-like_dom_sf"/>
</dbReference>
<evidence type="ECO:0000313" key="2">
    <source>
        <dbReference type="EMBL" id="GID46104.1"/>
    </source>
</evidence>
<gene>
    <name evidence="2" type="ORF">Aca07nite_33790</name>
</gene>
<comment type="caution">
    <text evidence="2">The sequence shown here is derived from an EMBL/GenBank/DDBJ whole genome shotgun (WGS) entry which is preliminary data.</text>
</comment>
<dbReference type="EMBL" id="BOMF01000066">
    <property type="protein sequence ID" value="GID46104.1"/>
    <property type="molecule type" value="Genomic_DNA"/>
</dbReference>
<dbReference type="Pfam" id="PF01872">
    <property type="entry name" value="RibD_C"/>
    <property type="match status" value="1"/>
</dbReference>
<dbReference type="PANTHER" id="PTHR38011">
    <property type="entry name" value="DIHYDROFOLATE REDUCTASE FAMILY PROTEIN (AFU_ORTHOLOGUE AFUA_8G06820)"/>
    <property type="match status" value="1"/>
</dbReference>
<dbReference type="SUPFAM" id="SSF53597">
    <property type="entry name" value="Dihydrofolate reductase-like"/>
    <property type="match status" value="1"/>
</dbReference>
<protein>
    <submittedName>
        <fullName evidence="2">Deaminase reductase</fullName>
    </submittedName>
</protein>
<evidence type="ECO:0000259" key="1">
    <source>
        <dbReference type="Pfam" id="PF01872"/>
    </source>
</evidence>